<dbReference type="NCBIfam" id="TIGR03123">
    <property type="entry name" value="one_C_unchar_1"/>
    <property type="match status" value="1"/>
</dbReference>
<feature type="domain" description="Hydantoinase A/oxoprolinase" evidence="1">
    <location>
        <begin position="63"/>
        <end position="269"/>
    </location>
</feature>
<gene>
    <name evidence="2" type="ORF">CEK71_02035</name>
</gene>
<dbReference type="EMBL" id="CP022129">
    <property type="protein sequence ID" value="ASF44942.1"/>
    <property type="molecule type" value="Genomic_DNA"/>
</dbReference>
<dbReference type="RefSeq" id="WP_088617825.1">
    <property type="nucleotide sequence ID" value="NZ_CP022129.1"/>
</dbReference>
<keyword evidence="3" id="KW-1185">Reference proteome</keyword>
<reference evidence="2 3" key="1">
    <citation type="submission" date="2017-06" db="EMBL/GenBank/DDBJ databases">
        <title>Genome Sequencing of the methanotroph Methylovulum psychrotolerants str. HV10-M2 isolated from a high-altitude environment.</title>
        <authorList>
            <person name="Mateos-Rivera A."/>
        </authorList>
    </citation>
    <scope>NUCLEOTIDE SEQUENCE [LARGE SCALE GENOMIC DNA]</scope>
    <source>
        <strain evidence="2 3">HV10_M2</strain>
    </source>
</reference>
<evidence type="ECO:0000259" key="1">
    <source>
        <dbReference type="Pfam" id="PF01968"/>
    </source>
</evidence>
<organism evidence="2 3">
    <name type="scientific">Methylovulum psychrotolerans</name>
    <dbReference type="NCBI Taxonomy" id="1704499"/>
    <lineage>
        <taxon>Bacteria</taxon>
        <taxon>Pseudomonadati</taxon>
        <taxon>Pseudomonadota</taxon>
        <taxon>Gammaproteobacteria</taxon>
        <taxon>Methylococcales</taxon>
        <taxon>Methylococcaceae</taxon>
        <taxon>Methylovulum</taxon>
    </lineage>
</organism>
<dbReference type="Gene3D" id="3.30.420.40">
    <property type="match status" value="1"/>
</dbReference>
<sequence length="347" mass="37206">MKPRHYLGWDIGGAHLKAAVLNSDGIVTALYQQPCPLWKGLATLQAAVTGIMQALPAADYRHAMTMTGELVDLFADREDGVRQIIATMAGLLPASEILVFAGRQGLLPLSAISPADYQDIASSNWLASAGFAAHSVGDGLFIDIGSTTTDVLVLQDRQVQVQGYTDYQRLVTKELVYTGIVRTAVMAVAQAVLDEGQEVGLMAEYFATMADVYRLTGELDEAHDQTETADGAAKTVAASARRLARMLGCDFYPEQLPRWQSVAVNLRAQQLQAITAASGKVLAENSVSAAAPLVGAGIGRFLVRELARHWRRPYRDFSELCQCSATALNPADCAPAVAVGYLNHARA</sequence>
<accession>A0A1Z4BUN9</accession>
<dbReference type="Proteomes" id="UP000197019">
    <property type="component" value="Chromosome"/>
</dbReference>
<proteinExistence type="predicted"/>
<dbReference type="InterPro" id="IPR002756">
    <property type="entry name" value="MfnF"/>
</dbReference>
<dbReference type="SUPFAM" id="SSF53067">
    <property type="entry name" value="Actin-like ATPase domain"/>
    <property type="match status" value="1"/>
</dbReference>
<dbReference type="InterPro" id="IPR002821">
    <property type="entry name" value="Hydantoinase_A"/>
</dbReference>
<protein>
    <submittedName>
        <fullName evidence="2">H4MPT-linked C1 transfer pathway protein</fullName>
    </submittedName>
</protein>
<dbReference type="AlphaFoldDB" id="A0A1Z4BUN9"/>
<name>A0A1Z4BUN9_9GAMM</name>
<dbReference type="Pfam" id="PF01968">
    <property type="entry name" value="Hydantoinase_A"/>
    <property type="match status" value="1"/>
</dbReference>
<evidence type="ECO:0000313" key="3">
    <source>
        <dbReference type="Proteomes" id="UP000197019"/>
    </source>
</evidence>
<dbReference type="KEGG" id="mpsy:CEK71_02035"/>
<dbReference type="GO" id="GO:0016787">
    <property type="term" value="F:hydrolase activity"/>
    <property type="evidence" value="ECO:0007669"/>
    <property type="project" value="InterPro"/>
</dbReference>
<evidence type="ECO:0000313" key="2">
    <source>
        <dbReference type="EMBL" id="ASF44942.1"/>
    </source>
</evidence>
<dbReference type="Gene3D" id="3.30.420.190">
    <property type="entry name" value="conserved archaeal protein q6m145"/>
    <property type="match status" value="1"/>
</dbReference>
<dbReference type="InterPro" id="IPR043129">
    <property type="entry name" value="ATPase_NBD"/>
</dbReference>
<dbReference type="OrthoDB" id="1792672at2"/>